<dbReference type="GO" id="GO:0005829">
    <property type="term" value="C:cytosol"/>
    <property type="evidence" value="ECO:0007669"/>
    <property type="project" value="TreeGrafter"/>
</dbReference>
<dbReference type="GO" id="GO:0016791">
    <property type="term" value="F:phosphatase activity"/>
    <property type="evidence" value="ECO:0007669"/>
    <property type="project" value="TreeGrafter"/>
</dbReference>
<name>A0A2K9C680_9MOLU</name>
<dbReference type="InterPro" id="IPR000150">
    <property type="entry name" value="Cof"/>
</dbReference>
<gene>
    <name evidence="1" type="ORF">CXP39_03275</name>
</gene>
<organism evidence="1 2">
    <name type="scientific">Mesoplasma syrphidae</name>
    <dbReference type="NCBI Taxonomy" id="225999"/>
    <lineage>
        <taxon>Bacteria</taxon>
        <taxon>Bacillati</taxon>
        <taxon>Mycoplasmatota</taxon>
        <taxon>Mollicutes</taxon>
        <taxon>Entomoplasmatales</taxon>
        <taxon>Entomoplasmataceae</taxon>
        <taxon>Mesoplasma</taxon>
    </lineage>
</organism>
<dbReference type="SFLD" id="SFLDG01140">
    <property type="entry name" value="C2.B:_Phosphomannomutase_and_P"/>
    <property type="match status" value="1"/>
</dbReference>
<evidence type="ECO:0000313" key="2">
    <source>
        <dbReference type="Proteomes" id="UP000233419"/>
    </source>
</evidence>
<dbReference type="NCBIfam" id="TIGR01484">
    <property type="entry name" value="HAD-SF-IIB"/>
    <property type="match status" value="1"/>
</dbReference>
<dbReference type="OrthoDB" id="9810101at2"/>
<evidence type="ECO:0000313" key="1">
    <source>
        <dbReference type="EMBL" id="AUF83797.1"/>
    </source>
</evidence>
<dbReference type="SUPFAM" id="SSF56784">
    <property type="entry name" value="HAD-like"/>
    <property type="match status" value="1"/>
</dbReference>
<protein>
    <submittedName>
        <fullName evidence="1">Cof-type HAD-IIB family hydrolase</fullName>
    </submittedName>
</protein>
<dbReference type="GO" id="GO:0000287">
    <property type="term" value="F:magnesium ion binding"/>
    <property type="evidence" value="ECO:0007669"/>
    <property type="project" value="TreeGrafter"/>
</dbReference>
<accession>A0A2K9C680</accession>
<dbReference type="EMBL" id="CP025257">
    <property type="protein sequence ID" value="AUF83797.1"/>
    <property type="molecule type" value="Genomic_DNA"/>
</dbReference>
<dbReference type="Proteomes" id="UP000233419">
    <property type="component" value="Chromosome"/>
</dbReference>
<dbReference type="SFLD" id="SFLDS00003">
    <property type="entry name" value="Haloacid_Dehalogenase"/>
    <property type="match status" value="1"/>
</dbReference>
<dbReference type="Gene3D" id="3.30.1240.10">
    <property type="match status" value="1"/>
</dbReference>
<dbReference type="KEGG" id="msyr:CXP39_03275"/>
<keyword evidence="1" id="KW-0378">Hydrolase</keyword>
<dbReference type="PANTHER" id="PTHR10000">
    <property type="entry name" value="PHOSPHOSERINE PHOSPHATASE"/>
    <property type="match status" value="1"/>
</dbReference>
<dbReference type="InterPro" id="IPR023214">
    <property type="entry name" value="HAD_sf"/>
</dbReference>
<dbReference type="PROSITE" id="PS01229">
    <property type="entry name" value="COF_2"/>
    <property type="match status" value="1"/>
</dbReference>
<dbReference type="NCBIfam" id="TIGR00099">
    <property type="entry name" value="Cof-subfamily"/>
    <property type="match status" value="1"/>
</dbReference>
<dbReference type="Gene3D" id="3.40.50.1000">
    <property type="entry name" value="HAD superfamily/HAD-like"/>
    <property type="match status" value="1"/>
</dbReference>
<dbReference type="InterPro" id="IPR036412">
    <property type="entry name" value="HAD-like_sf"/>
</dbReference>
<dbReference type="InterPro" id="IPR006379">
    <property type="entry name" value="HAD-SF_hydro_IIB"/>
</dbReference>
<dbReference type="Pfam" id="PF08282">
    <property type="entry name" value="Hydrolase_3"/>
    <property type="match status" value="1"/>
</dbReference>
<proteinExistence type="predicted"/>
<keyword evidence="2" id="KW-1185">Reference proteome</keyword>
<sequence>MNYKGKTIIFSDLDSTLLRNNHYFSKKTKQVVKDLHEQGILLVPITARSTKDILDQGKRLGLEEIGGICAGNNGSQIFDFRNKKWIVNEFLSKELVKAVFDTFYETYKAKVHFYGDDTTYVFNEGKMSMYWAQMMATDYVVAASAEEINKPISHLTIVLKKGTTTAESESAIKDIKTRFGKNSDIHVYTERVIEICPKNISKGYAVKKIKDYLKLDDTVKTYAFGDGPNDFPMFEAVDMGVALSNAISSLKDIAQDVTEDSNDDDGVANYIYKNVLK</sequence>
<dbReference type="AlphaFoldDB" id="A0A2K9C680"/>
<reference evidence="1 2" key="1">
    <citation type="submission" date="2017-12" db="EMBL/GenBank/DDBJ databases">
        <title>Mesoplasma syrphidae YJS, Complete Genome.</title>
        <authorList>
            <person name="Knight T.F."/>
            <person name="Citino T."/>
            <person name="Rubinstein R."/>
            <person name="Neuschaefer Z."/>
        </authorList>
    </citation>
    <scope>NUCLEOTIDE SEQUENCE [LARGE SCALE GENOMIC DNA]</scope>
    <source>
        <strain evidence="1 2">YJS</strain>
    </source>
</reference>
<dbReference type="PANTHER" id="PTHR10000:SF8">
    <property type="entry name" value="HAD SUPERFAMILY HYDROLASE-LIKE, TYPE 3"/>
    <property type="match status" value="1"/>
</dbReference>
<dbReference type="RefSeq" id="WP_027048612.1">
    <property type="nucleotide sequence ID" value="NZ_CP025257.1"/>
</dbReference>